<keyword evidence="1" id="KW-0732">Signal</keyword>
<gene>
    <name evidence="2" type="ORF">O7047_09595</name>
</gene>
<feature type="chain" id="PRO_5042296142" evidence="1">
    <location>
        <begin position="23"/>
        <end position="97"/>
    </location>
</feature>
<evidence type="ECO:0000313" key="2">
    <source>
        <dbReference type="EMBL" id="MDR9890483.1"/>
    </source>
</evidence>
<evidence type="ECO:0000313" key="3">
    <source>
        <dbReference type="Proteomes" id="UP001248822"/>
    </source>
</evidence>
<comment type="caution">
    <text evidence="2">The sequence shown here is derived from an EMBL/GenBank/DDBJ whole genome shotgun (WGS) entry which is preliminary data.</text>
</comment>
<evidence type="ECO:0000256" key="1">
    <source>
        <dbReference type="SAM" id="SignalP"/>
    </source>
</evidence>
<protein>
    <submittedName>
        <fullName evidence="2">Uncharacterized protein</fullName>
    </submittedName>
</protein>
<feature type="signal peptide" evidence="1">
    <location>
        <begin position="1"/>
        <end position="22"/>
    </location>
</feature>
<name>A0AAE4IU84_9ENTR</name>
<reference evidence="2" key="1">
    <citation type="submission" date="2022-12" db="EMBL/GenBank/DDBJ databases">
        <title>NDM-1 containing novel ST 2018 Pseudenterobacter timonensis.</title>
        <authorList>
            <person name="Halder G."/>
            <person name="Mandal S."/>
            <person name="Dutta S."/>
        </authorList>
    </citation>
    <scope>NUCLEOTIDE SEQUENCE</scope>
    <source>
        <strain evidence="2">CNCI147</strain>
    </source>
</reference>
<dbReference type="AlphaFoldDB" id="A0AAE4IU84"/>
<proteinExistence type="predicted"/>
<accession>A0AAE4IU84</accession>
<sequence length="97" mass="10577">MKTKGFLITLVGLALLAQPALAKTNRLSDSEVKKAIIAESIAGWYGNCACPFNRARNGSACGKRSAWSKAGGYAPVCYENEVTPEMIREWRARRGNN</sequence>
<dbReference type="Proteomes" id="UP001248822">
    <property type="component" value="Unassembled WGS sequence"/>
</dbReference>
<dbReference type="EMBL" id="JAQGEC010000006">
    <property type="protein sequence ID" value="MDR9890483.1"/>
    <property type="molecule type" value="Genomic_DNA"/>
</dbReference>
<organism evidence="2 3">
    <name type="scientific">Pseudenterobacter timonensis</name>
    <dbReference type="NCBI Taxonomy" id="1755099"/>
    <lineage>
        <taxon>Bacteria</taxon>
        <taxon>Pseudomonadati</taxon>
        <taxon>Pseudomonadota</taxon>
        <taxon>Gammaproteobacteria</taxon>
        <taxon>Enterobacterales</taxon>
        <taxon>Enterobacteriaceae</taxon>
        <taxon>Pseudenterobacter</taxon>
    </lineage>
</organism>
<dbReference type="RefSeq" id="WP_310825896.1">
    <property type="nucleotide sequence ID" value="NZ_JAQGEC010000006.1"/>
</dbReference>